<dbReference type="InterPro" id="IPR005119">
    <property type="entry name" value="LysR_subst-bd"/>
</dbReference>
<organism evidence="6 7">
    <name type="scientific">Inquilinus ginsengisoli</name>
    <dbReference type="NCBI Taxonomy" id="363840"/>
    <lineage>
        <taxon>Bacteria</taxon>
        <taxon>Pseudomonadati</taxon>
        <taxon>Pseudomonadota</taxon>
        <taxon>Alphaproteobacteria</taxon>
        <taxon>Rhodospirillales</taxon>
        <taxon>Rhodospirillaceae</taxon>
        <taxon>Inquilinus</taxon>
    </lineage>
</organism>
<keyword evidence="7" id="KW-1185">Reference proteome</keyword>
<evidence type="ECO:0000259" key="5">
    <source>
        <dbReference type="PROSITE" id="PS50931"/>
    </source>
</evidence>
<dbReference type="InterPro" id="IPR036388">
    <property type="entry name" value="WH-like_DNA-bd_sf"/>
</dbReference>
<dbReference type="Gene3D" id="1.10.10.10">
    <property type="entry name" value="Winged helix-like DNA-binding domain superfamily/Winged helix DNA-binding domain"/>
    <property type="match status" value="1"/>
</dbReference>
<name>A0ABU1K2B1_9PROT</name>
<keyword evidence="3 6" id="KW-0238">DNA-binding</keyword>
<protein>
    <submittedName>
        <fullName evidence="6">DNA-binding transcriptional LysR family regulator</fullName>
    </submittedName>
</protein>
<evidence type="ECO:0000256" key="3">
    <source>
        <dbReference type="ARBA" id="ARBA00023125"/>
    </source>
</evidence>
<dbReference type="EMBL" id="JAVDPW010000015">
    <property type="protein sequence ID" value="MDR6293970.1"/>
    <property type="molecule type" value="Genomic_DNA"/>
</dbReference>
<comment type="caution">
    <text evidence="6">The sequence shown here is derived from an EMBL/GenBank/DDBJ whole genome shotgun (WGS) entry which is preliminary data.</text>
</comment>
<dbReference type="Gene3D" id="3.40.190.290">
    <property type="match status" value="1"/>
</dbReference>
<gene>
    <name evidence="6" type="ORF">E9232_006524</name>
</gene>
<dbReference type="SUPFAM" id="SSF46785">
    <property type="entry name" value="Winged helix' DNA-binding domain"/>
    <property type="match status" value="1"/>
</dbReference>
<evidence type="ECO:0000313" key="7">
    <source>
        <dbReference type="Proteomes" id="UP001262410"/>
    </source>
</evidence>
<dbReference type="PRINTS" id="PR00039">
    <property type="entry name" value="HTHLYSR"/>
</dbReference>
<dbReference type="PROSITE" id="PS50931">
    <property type="entry name" value="HTH_LYSR"/>
    <property type="match status" value="1"/>
</dbReference>
<dbReference type="Pfam" id="PF03466">
    <property type="entry name" value="LysR_substrate"/>
    <property type="match status" value="1"/>
</dbReference>
<dbReference type="SUPFAM" id="SSF53850">
    <property type="entry name" value="Periplasmic binding protein-like II"/>
    <property type="match status" value="1"/>
</dbReference>
<reference evidence="6 7" key="1">
    <citation type="submission" date="2023-07" db="EMBL/GenBank/DDBJ databases">
        <title>Sorghum-associated microbial communities from plants grown in Nebraska, USA.</title>
        <authorList>
            <person name="Schachtman D."/>
        </authorList>
    </citation>
    <scope>NUCLEOTIDE SEQUENCE [LARGE SCALE GENOMIC DNA]</scope>
    <source>
        <strain evidence="6 7">584</strain>
    </source>
</reference>
<dbReference type="Pfam" id="PF00126">
    <property type="entry name" value="HTH_1"/>
    <property type="match status" value="1"/>
</dbReference>
<comment type="similarity">
    <text evidence="1">Belongs to the LysR transcriptional regulatory family.</text>
</comment>
<dbReference type="InterPro" id="IPR036390">
    <property type="entry name" value="WH_DNA-bd_sf"/>
</dbReference>
<dbReference type="InterPro" id="IPR050176">
    <property type="entry name" value="LTTR"/>
</dbReference>
<evidence type="ECO:0000256" key="1">
    <source>
        <dbReference type="ARBA" id="ARBA00009437"/>
    </source>
</evidence>
<evidence type="ECO:0000256" key="2">
    <source>
        <dbReference type="ARBA" id="ARBA00023015"/>
    </source>
</evidence>
<proteinExistence type="inferred from homology"/>
<accession>A0ABU1K2B1</accession>
<keyword evidence="2" id="KW-0805">Transcription regulation</keyword>
<dbReference type="InterPro" id="IPR000847">
    <property type="entry name" value="LysR_HTH_N"/>
</dbReference>
<dbReference type="PANTHER" id="PTHR30579">
    <property type="entry name" value="TRANSCRIPTIONAL REGULATOR"/>
    <property type="match status" value="1"/>
</dbReference>
<keyword evidence="4" id="KW-0804">Transcription</keyword>
<sequence>MEWSDLKIFLAVARAGTLGAAARQLGQTQPTMGRRLRALEQAVGQTLFQRTRDGFVLTAEGEAVLAHAERIEEEAIAFERTLAGQGRALEGMLRVSASDWFGARVLTPVLAGFTRAHPGVTVELVTDARLFSLARREADLVVRIRPFDEPEVVQRRLTHVPYALYAAAGTPPPVAGDGAGSALVTMDTAFEALPDVGWLTRLLPRARIAFRSNNREAQARACAAGAGFAVLPRPLGDAEPGLAAIDLGEAPPGRDVWIGFHRDLRRLARLRALLDTLLDRLAG</sequence>
<dbReference type="RefSeq" id="WP_309801386.1">
    <property type="nucleotide sequence ID" value="NZ_JAVDPW010000015.1"/>
</dbReference>
<dbReference type="PANTHER" id="PTHR30579:SF3">
    <property type="entry name" value="TRANSCRIPTIONAL REGULATORY PROTEIN"/>
    <property type="match status" value="1"/>
</dbReference>
<feature type="domain" description="HTH lysR-type" evidence="5">
    <location>
        <begin position="1"/>
        <end position="58"/>
    </location>
</feature>
<evidence type="ECO:0000256" key="4">
    <source>
        <dbReference type="ARBA" id="ARBA00023163"/>
    </source>
</evidence>
<dbReference type="Proteomes" id="UP001262410">
    <property type="component" value="Unassembled WGS sequence"/>
</dbReference>
<evidence type="ECO:0000313" key="6">
    <source>
        <dbReference type="EMBL" id="MDR6293970.1"/>
    </source>
</evidence>
<dbReference type="GO" id="GO:0003677">
    <property type="term" value="F:DNA binding"/>
    <property type="evidence" value="ECO:0007669"/>
    <property type="project" value="UniProtKB-KW"/>
</dbReference>